<dbReference type="GO" id="GO:0016787">
    <property type="term" value="F:hydrolase activity"/>
    <property type="evidence" value="ECO:0007669"/>
    <property type="project" value="UniProtKB-KW"/>
</dbReference>
<dbReference type="Pfam" id="PF20629">
    <property type="entry name" value="GD_AH_C"/>
    <property type="match status" value="1"/>
</dbReference>
<dbReference type="InterPro" id="IPR007392">
    <property type="entry name" value="GD_AH_second"/>
</dbReference>
<feature type="domain" description="D-galactarate/Altronate dehydratase second" evidence="3">
    <location>
        <begin position="5"/>
        <end position="132"/>
    </location>
</feature>
<sequence length="386" mass="41177">MKFYGYRRPDGRVGVRNKILILPASMCSSDVCRIVASRVEGAVSFNNQVGCAQVPSDAKLAMSMMSGMAANPNIYGTILIGLGCETCQVADIAAIIHQRTNKPLRMMTIQGEGGTLRTVEKAVRWAKEMVKESSMLQKEEFPISELVLATECGGSDPTSGLVANPVIGNMSDKLVGMGGTSILSETTEFVGAEHILAARAKDERVHQRILDIVARYERHFVVNGENVRDGNPTPGNKDGGLTTLEEKSLGCIHKGGESIIQEVFDYGEQVTCKGLVIMDTPGNDSSSLAGMAAGGAQVAVFSTGRGTALGNAIMPTIKITANRETYQNMSDDIDFDASGAIFDGVSIDQLGDDLLKLVVDTASGRFTNAEILGYNETSTMRACNFV</sequence>
<comment type="caution">
    <text evidence="5">The sequence shown here is derived from an EMBL/GenBank/DDBJ whole genome shotgun (WGS) entry which is preliminary data.</text>
</comment>
<dbReference type="Proteomes" id="UP000660021">
    <property type="component" value="Unassembled WGS sequence"/>
</dbReference>
<reference evidence="5 6" key="1">
    <citation type="submission" date="2020-08" db="EMBL/GenBank/DDBJ databases">
        <title>Genome public.</title>
        <authorList>
            <person name="Liu C."/>
            <person name="Sun Q."/>
        </authorList>
    </citation>
    <scope>NUCLEOTIDE SEQUENCE [LARGE SCALE GENOMIC DNA]</scope>
    <source>
        <strain evidence="5 6">New-38</strain>
    </source>
</reference>
<dbReference type="PANTHER" id="PTHR30536:SF5">
    <property type="entry name" value="ALTRONATE DEHYDRATASE"/>
    <property type="match status" value="1"/>
</dbReference>
<keyword evidence="5" id="KW-0378">Hydrolase</keyword>
<dbReference type="InterPro" id="IPR052172">
    <property type="entry name" value="UxaA_altronate/galactarate_dh"/>
</dbReference>
<evidence type="ECO:0000313" key="6">
    <source>
        <dbReference type="Proteomes" id="UP000660021"/>
    </source>
</evidence>
<dbReference type="EMBL" id="JACOPR010000009">
    <property type="protein sequence ID" value="MBC5731735.1"/>
    <property type="molecule type" value="Genomic_DNA"/>
</dbReference>
<protein>
    <submittedName>
        <fullName evidence="5">UxaA family hydrolase</fullName>
    </submittedName>
</protein>
<evidence type="ECO:0000313" key="5">
    <source>
        <dbReference type="EMBL" id="MBC5731735.1"/>
    </source>
</evidence>
<dbReference type="RefSeq" id="WP_101692135.1">
    <property type="nucleotide sequence ID" value="NZ_JACOPR010000009.1"/>
</dbReference>
<evidence type="ECO:0000259" key="4">
    <source>
        <dbReference type="Pfam" id="PF20629"/>
    </source>
</evidence>
<evidence type="ECO:0000259" key="3">
    <source>
        <dbReference type="Pfam" id="PF04295"/>
    </source>
</evidence>
<dbReference type="Pfam" id="PF04295">
    <property type="entry name" value="GD_AH_second"/>
    <property type="match status" value="1"/>
</dbReference>
<evidence type="ECO:0000256" key="1">
    <source>
        <dbReference type="ARBA" id="ARBA00010986"/>
    </source>
</evidence>
<feature type="domain" description="D-galactarate/Altronate dehydratase C-terminal" evidence="4">
    <location>
        <begin position="143"/>
        <end position="381"/>
    </location>
</feature>
<gene>
    <name evidence="5" type="ORF">H8S34_12990</name>
</gene>
<keyword evidence="6" id="KW-1185">Reference proteome</keyword>
<name>A0ABR7HW29_9FIRM</name>
<comment type="similarity">
    <text evidence="1">Belongs to the UxaA family.</text>
</comment>
<keyword evidence="2" id="KW-0456">Lyase</keyword>
<accession>A0ABR7HW29</accession>
<dbReference type="InterPro" id="IPR048332">
    <property type="entry name" value="GD_AH_C"/>
</dbReference>
<evidence type="ECO:0000256" key="2">
    <source>
        <dbReference type="ARBA" id="ARBA00023239"/>
    </source>
</evidence>
<proteinExistence type="inferred from homology"/>
<dbReference type="PANTHER" id="PTHR30536">
    <property type="entry name" value="ALTRONATE/GALACTARATE DEHYDRATASE"/>
    <property type="match status" value="1"/>
</dbReference>
<organism evidence="5 6">
    <name type="scientific">Pseudoflavonifractor hominis</name>
    <dbReference type="NCBI Taxonomy" id="2763059"/>
    <lineage>
        <taxon>Bacteria</taxon>
        <taxon>Bacillati</taxon>
        <taxon>Bacillota</taxon>
        <taxon>Clostridia</taxon>
        <taxon>Eubacteriales</taxon>
        <taxon>Oscillospiraceae</taxon>
        <taxon>Pseudoflavonifractor</taxon>
    </lineage>
</organism>